<dbReference type="InterPro" id="IPR036465">
    <property type="entry name" value="vWFA_dom_sf"/>
</dbReference>
<dbReference type="InterPro" id="IPR056690">
    <property type="entry name" value="DUF7788"/>
</dbReference>
<organism evidence="3 4">
    <name type="scientific">Marasmiellus scandens</name>
    <dbReference type="NCBI Taxonomy" id="2682957"/>
    <lineage>
        <taxon>Eukaryota</taxon>
        <taxon>Fungi</taxon>
        <taxon>Dikarya</taxon>
        <taxon>Basidiomycota</taxon>
        <taxon>Agaricomycotina</taxon>
        <taxon>Agaricomycetes</taxon>
        <taxon>Agaricomycetidae</taxon>
        <taxon>Agaricales</taxon>
        <taxon>Marasmiineae</taxon>
        <taxon>Omphalotaceae</taxon>
        <taxon>Marasmiellus</taxon>
    </lineage>
</organism>
<evidence type="ECO:0000313" key="4">
    <source>
        <dbReference type="Proteomes" id="UP001498398"/>
    </source>
</evidence>
<evidence type="ECO:0000259" key="2">
    <source>
        <dbReference type="Pfam" id="PF25043"/>
    </source>
</evidence>
<dbReference type="Gene3D" id="3.40.50.410">
    <property type="entry name" value="von Willebrand factor, type A domain"/>
    <property type="match status" value="1"/>
</dbReference>
<dbReference type="Pfam" id="PF11443">
    <property type="entry name" value="DUF2828"/>
    <property type="match status" value="1"/>
</dbReference>
<feature type="domain" description="DUF7788" evidence="2">
    <location>
        <begin position="486"/>
        <end position="719"/>
    </location>
</feature>
<comment type="caution">
    <text evidence="3">The sequence shown here is derived from an EMBL/GenBank/DDBJ whole genome shotgun (WGS) entry which is preliminary data.</text>
</comment>
<dbReference type="InterPro" id="IPR058580">
    <property type="entry name" value="DUF2828"/>
</dbReference>
<protein>
    <recommendedName>
        <fullName evidence="5">DUF2828 domain-containing protein</fullName>
    </recommendedName>
</protein>
<keyword evidence="4" id="KW-1185">Reference proteome</keyword>
<evidence type="ECO:0008006" key="5">
    <source>
        <dbReference type="Google" id="ProtNLM"/>
    </source>
</evidence>
<proteinExistence type="predicted"/>
<dbReference type="EMBL" id="JBANRG010000001">
    <property type="protein sequence ID" value="KAK7471935.1"/>
    <property type="molecule type" value="Genomic_DNA"/>
</dbReference>
<dbReference type="PIRSF" id="PIRSF015417">
    <property type="entry name" value="T31B5_30_vWA"/>
    <property type="match status" value="1"/>
</dbReference>
<dbReference type="PANTHER" id="PTHR31373">
    <property type="entry name" value="OS06G0652100 PROTEIN"/>
    <property type="match status" value="1"/>
</dbReference>
<dbReference type="PANTHER" id="PTHR31373:SF27">
    <property type="entry name" value="TROVE DOMAIN-CONTAINING PROTEIN"/>
    <property type="match status" value="1"/>
</dbReference>
<name>A0ABR1K6G7_9AGAR</name>
<gene>
    <name evidence="3" type="ORF">VKT23_000041</name>
</gene>
<evidence type="ECO:0000313" key="3">
    <source>
        <dbReference type="EMBL" id="KAK7471935.1"/>
    </source>
</evidence>
<feature type="domain" description="DUF2828" evidence="1">
    <location>
        <begin position="60"/>
        <end position="484"/>
    </location>
</feature>
<dbReference type="Proteomes" id="UP001498398">
    <property type="component" value="Unassembled WGS sequence"/>
</dbReference>
<accession>A0ABR1K6G7</accession>
<reference evidence="3 4" key="1">
    <citation type="submission" date="2024-01" db="EMBL/GenBank/DDBJ databases">
        <title>A draft genome for the cacao thread blight pathogen Marasmiellus scandens.</title>
        <authorList>
            <person name="Baruah I.K."/>
            <person name="Leung J."/>
            <person name="Bukari Y."/>
            <person name="Amoako-Attah I."/>
            <person name="Meinhardt L.W."/>
            <person name="Bailey B.A."/>
            <person name="Cohen S.P."/>
        </authorList>
    </citation>
    <scope>NUCLEOTIDE SEQUENCE [LARGE SCALE GENOMIC DNA]</scope>
    <source>
        <strain evidence="3 4">GH-19</strain>
    </source>
</reference>
<dbReference type="SUPFAM" id="SSF53300">
    <property type="entry name" value="vWA-like"/>
    <property type="match status" value="1"/>
</dbReference>
<evidence type="ECO:0000259" key="1">
    <source>
        <dbReference type="Pfam" id="PF11443"/>
    </source>
</evidence>
<dbReference type="Pfam" id="PF25043">
    <property type="entry name" value="DUF7788"/>
    <property type="match status" value="1"/>
</dbReference>
<dbReference type="InterPro" id="IPR011205">
    <property type="entry name" value="UCP015417_vWA"/>
</dbReference>
<sequence>MASQAATTQKITLPHICELYDPNFLDVLLPRKEDIDMKVDDAPRNAMMEALQASTSRTRTWNGAPAFNSTDSATLDAFNGLNSWALYPDLASLLSASWNEDPSLTLRLIWQLRSIHDGKGETEAFYRAFGWLYDHHPRTAISNLHMLVSPVCTTKKHPERRLSHGYWKDLLNILALAATDTLTASKSYFLHCPRIERRYGRRKIARVHGPGGQEQHNREMEARAHEKRIRVGSERQKILIEKLSDPKFRALYIAVTRLFANQLIEDIKIVSEIENIPRDSNADASRIDLLKKISLAAKWAPTPGAAHDRFTNISTAISLLLHHSRASIPQNFPRSLENFNPSDPQLDDSHLHTLRSYYQRWFLTRIRSTTHVIEPLMCSNKWSTIRYTRVPSRCMERNTTHFLRHDQERFTQYLADVESGKKNISGATLFPHQVIKRVVDIARDAGFNEGVNGELKRLLGDAQLKVVEGQWNSIVERLKGSGSLDSSIAVCDVSGSMGHIWSTYTRGRGTGRNRIERPEPILPAVALSLLLARLAKPPFSNSFITFSANPQFVKLNPDLSLYDTVTEMVNSPWGMNTDFAAVFLKLILPMAKEHKVPNDQMIKRIFVFSDMQFDIASRAGSDGWNTNHEVIVKAYEEAGYDVPEIVYWDLANAGTIEVKADREGVAMMNGFSGAMMKVFMGEGDLEEEAWEEVKTIDGEIQTRPEKREFNPLNVMKKAVMKPCFDGLVVVD</sequence>